<evidence type="ECO:0000313" key="3">
    <source>
        <dbReference type="EMBL" id="ACY49337.1"/>
    </source>
</evidence>
<dbReference type="InterPro" id="IPR005625">
    <property type="entry name" value="PepSY-ass_TM"/>
</dbReference>
<dbReference type="eggNOG" id="COG3182">
    <property type="taxonomic scope" value="Bacteria"/>
</dbReference>
<keyword evidence="1" id="KW-1133">Transmembrane helix</keyword>
<feature type="domain" description="PepSY" evidence="2">
    <location>
        <begin position="62"/>
        <end position="114"/>
    </location>
</feature>
<feature type="transmembrane region" description="Helical" evidence="1">
    <location>
        <begin position="12"/>
        <end position="35"/>
    </location>
</feature>
<accession>D0MF81</accession>
<keyword evidence="1" id="KW-0812">Transmembrane</keyword>
<dbReference type="RefSeq" id="WP_012844947.1">
    <property type="nucleotide sequence ID" value="NC_013501.1"/>
</dbReference>
<keyword evidence="1" id="KW-0472">Membrane</keyword>
<dbReference type="OrthoDB" id="9806195at2"/>
<feature type="domain" description="PepSY" evidence="2">
    <location>
        <begin position="118"/>
        <end position="184"/>
    </location>
</feature>
<dbReference type="Pfam" id="PF03929">
    <property type="entry name" value="PepSY_TM"/>
    <property type="match status" value="1"/>
</dbReference>
<dbReference type="Pfam" id="PF03413">
    <property type="entry name" value="PepSY"/>
    <property type="match status" value="2"/>
</dbReference>
<dbReference type="Proteomes" id="UP000002221">
    <property type="component" value="Chromosome"/>
</dbReference>
<evidence type="ECO:0000256" key="1">
    <source>
        <dbReference type="SAM" id="Phobius"/>
    </source>
</evidence>
<reference evidence="3 4" key="1">
    <citation type="journal article" date="2009" name="Stand. Genomic Sci.">
        <title>Complete genome sequence of Rhodothermus marinus type strain (R-10).</title>
        <authorList>
            <person name="Nolan M."/>
            <person name="Tindall B.J."/>
            <person name="Pomrenke H."/>
            <person name="Lapidus A."/>
            <person name="Copeland A."/>
            <person name="Glavina Del Rio T."/>
            <person name="Lucas S."/>
            <person name="Chen F."/>
            <person name="Tice H."/>
            <person name="Cheng J.F."/>
            <person name="Saunders E."/>
            <person name="Han C."/>
            <person name="Bruce D."/>
            <person name="Goodwin L."/>
            <person name="Chain P."/>
            <person name="Pitluck S."/>
            <person name="Ovchinikova G."/>
            <person name="Pati A."/>
            <person name="Ivanova N."/>
            <person name="Mavromatis K."/>
            <person name="Chen A."/>
            <person name="Palaniappan K."/>
            <person name="Land M."/>
            <person name="Hauser L."/>
            <person name="Chang Y.J."/>
            <person name="Jeffries C.D."/>
            <person name="Brettin T."/>
            <person name="Goker M."/>
            <person name="Bristow J."/>
            <person name="Eisen J.A."/>
            <person name="Markowitz V."/>
            <person name="Hugenholtz P."/>
            <person name="Kyrpides N.C."/>
            <person name="Klenk H.P."/>
            <person name="Detter J.C."/>
        </authorList>
    </citation>
    <scope>NUCLEOTIDE SEQUENCE [LARGE SCALE GENOMIC DNA]</scope>
    <source>
        <strain evidence="4">ATCC 43812 / DSM 4252 / R-10</strain>
    </source>
</reference>
<sequence length="257" mass="29590">MRLPVRTIRKLHRYLGLIIGIQLLLWTGSGLFFSLNPIEKVRGEHLMAPPPVLAPDDTLLATPTRALQELRRRFPEAEVLQVMLRPLLDRPVYELMFRHEGRLRFALADARTGRLRPPITEAEAVAIAQADFVPEAPIAAVEYLTEAPPGSEFRGSPLPVYRVVFDHPTGTRIYVAAENGRVTARRNDTWRWFDFFWMFHIMDYRTRDNFNHLLLQSFSLFGLLTVLSGFVLWAVTSPTLRGRRKPFRRAKAAFRQA</sequence>
<dbReference type="EMBL" id="CP001807">
    <property type="protein sequence ID" value="ACY49337.1"/>
    <property type="molecule type" value="Genomic_DNA"/>
</dbReference>
<evidence type="ECO:0000259" key="2">
    <source>
        <dbReference type="Pfam" id="PF03413"/>
    </source>
</evidence>
<dbReference type="KEGG" id="rmr:Rmar_2460"/>
<dbReference type="HOGENOM" id="CLU_066006_0_0_10"/>
<dbReference type="PANTHER" id="PTHR34219">
    <property type="entry name" value="IRON-REGULATED INNER MEMBRANE PROTEIN-RELATED"/>
    <property type="match status" value="1"/>
</dbReference>
<gene>
    <name evidence="3" type="ordered locus">Rmar_2460</name>
</gene>
<feature type="transmembrane region" description="Helical" evidence="1">
    <location>
        <begin position="213"/>
        <end position="235"/>
    </location>
</feature>
<protein>
    <recommendedName>
        <fullName evidence="2">PepSY domain-containing protein</fullName>
    </recommendedName>
</protein>
<dbReference type="AlphaFoldDB" id="D0MF81"/>
<keyword evidence="4" id="KW-1185">Reference proteome</keyword>
<proteinExistence type="predicted"/>
<evidence type="ECO:0000313" key="4">
    <source>
        <dbReference type="Proteomes" id="UP000002221"/>
    </source>
</evidence>
<name>D0MF81_RHOM4</name>
<dbReference type="STRING" id="518766.Rmar_2460"/>
<dbReference type="InterPro" id="IPR025711">
    <property type="entry name" value="PepSY"/>
</dbReference>
<organism evidence="3 4">
    <name type="scientific">Rhodothermus marinus (strain ATCC 43812 / DSM 4252 / R-10)</name>
    <name type="common">Rhodothermus obamensis</name>
    <dbReference type="NCBI Taxonomy" id="518766"/>
    <lineage>
        <taxon>Bacteria</taxon>
        <taxon>Pseudomonadati</taxon>
        <taxon>Rhodothermota</taxon>
        <taxon>Rhodothermia</taxon>
        <taxon>Rhodothermales</taxon>
        <taxon>Rhodothermaceae</taxon>
        <taxon>Rhodothermus</taxon>
    </lineage>
</organism>
<dbReference type="PANTHER" id="PTHR34219:SF6">
    <property type="entry name" value="BLR3280 PROTEIN"/>
    <property type="match status" value="1"/>
</dbReference>